<organism evidence="2 3">
    <name type="scientific">Durusdinium trenchii</name>
    <dbReference type="NCBI Taxonomy" id="1381693"/>
    <lineage>
        <taxon>Eukaryota</taxon>
        <taxon>Sar</taxon>
        <taxon>Alveolata</taxon>
        <taxon>Dinophyceae</taxon>
        <taxon>Suessiales</taxon>
        <taxon>Symbiodiniaceae</taxon>
        <taxon>Durusdinium</taxon>
    </lineage>
</organism>
<accession>A0ABP0MBK3</accession>
<reference evidence="2 3" key="1">
    <citation type="submission" date="2024-02" db="EMBL/GenBank/DDBJ databases">
        <authorList>
            <person name="Chen Y."/>
            <person name="Shah S."/>
            <person name="Dougan E. K."/>
            <person name="Thang M."/>
            <person name="Chan C."/>
        </authorList>
    </citation>
    <scope>NUCLEOTIDE SEQUENCE [LARGE SCALE GENOMIC DNA]</scope>
</reference>
<feature type="compositionally biased region" description="Basic and acidic residues" evidence="1">
    <location>
        <begin position="125"/>
        <end position="134"/>
    </location>
</feature>
<dbReference type="EMBL" id="CAXAMN010016602">
    <property type="protein sequence ID" value="CAK9048548.1"/>
    <property type="molecule type" value="Genomic_DNA"/>
</dbReference>
<dbReference type="Proteomes" id="UP001642484">
    <property type="component" value="Unassembled WGS sequence"/>
</dbReference>
<gene>
    <name evidence="2" type="ORF">CCMP2556_LOCUS24995</name>
</gene>
<proteinExistence type="predicted"/>
<keyword evidence="3" id="KW-1185">Reference proteome</keyword>
<feature type="compositionally biased region" description="Low complexity" evidence="1">
    <location>
        <begin position="104"/>
        <end position="116"/>
    </location>
</feature>
<feature type="compositionally biased region" description="Gly residues" evidence="1">
    <location>
        <begin position="90"/>
        <end position="99"/>
    </location>
</feature>
<protein>
    <submittedName>
        <fullName evidence="2">Uncharacterized protein</fullName>
    </submittedName>
</protein>
<comment type="caution">
    <text evidence="2">The sequence shown here is derived from an EMBL/GenBank/DDBJ whole genome shotgun (WGS) entry which is preliminary data.</text>
</comment>
<evidence type="ECO:0000313" key="2">
    <source>
        <dbReference type="EMBL" id="CAK9048548.1"/>
    </source>
</evidence>
<feature type="region of interest" description="Disordered" evidence="1">
    <location>
        <begin position="36"/>
        <end position="148"/>
    </location>
</feature>
<evidence type="ECO:0000313" key="3">
    <source>
        <dbReference type="Proteomes" id="UP001642484"/>
    </source>
</evidence>
<evidence type="ECO:0000256" key="1">
    <source>
        <dbReference type="SAM" id="MobiDB-lite"/>
    </source>
</evidence>
<name>A0ABP0MBK3_9DINO</name>
<sequence length="262" mass="27999">MGWTAHELCLFLEGGDFVNFVEWLVERLDFRLHQAAGGEKGKGKPEAAGGEKGGGKPAEATGEKRGKPAEATGGEEGGGKPAKATEKGGGKPGEATGGEKGGKPAEATGEASQQSQHKQRRKRQERVEVARGEAQRIPQGRGKQMQGRVVARKKQHQQREERVAGHLQVIHGLAGSGKERVAWHLQVVHGLAGEMVAWSDFFEEKKNGLGWCRSCGLYSYVNQRSALRATDALGCMRPECSSHRGTAASKGFLAALEKAGLI</sequence>